<evidence type="ECO:0000256" key="2">
    <source>
        <dbReference type="SAM" id="Coils"/>
    </source>
</evidence>
<evidence type="ECO:0000256" key="3">
    <source>
        <dbReference type="SAM" id="Phobius"/>
    </source>
</evidence>
<dbReference type="PANTHER" id="PTHR30469">
    <property type="entry name" value="MULTIDRUG RESISTANCE PROTEIN MDTA"/>
    <property type="match status" value="1"/>
</dbReference>
<name>A0A7Y0L8U6_9GAMM</name>
<keyword evidence="3" id="KW-0472">Membrane</keyword>
<dbReference type="GO" id="GO:1990281">
    <property type="term" value="C:efflux pump complex"/>
    <property type="evidence" value="ECO:0007669"/>
    <property type="project" value="TreeGrafter"/>
</dbReference>
<feature type="coiled-coil region" evidence="2">
    <location>
        <begin position="130"/>
        <end position="191"/>
    </location>
</feature>
<keyword evidence="3" id="KW-1133">Transmembrane helix</keyword>
<feature type="transmembrane region" description="Helical" evidence="3">
    <location>
        <begin position="20"/>
        <end position="41"/>
    </location>
</feature>
<reference evidence="4 5" key="1">
    <citation type="submission" date="2020-04" db="EMBL/GenBank/DDBJ databases">
        <title>Thalassotalea sp. M1531, isolated from the surface of marine red alga.</title>
        <authorList>
            <person name="Pang L."/>
            <person name="Lu D.-C."/>
        </authorList>
    </citation>
    <scope>NUCLEOTIDE SEQUENCE [LARGE SCALE GENOMIC DNA]</scope>
    <source>
        <strain evidence="4 5">M1531</strain>
    </source>
</reference>
<accession>A0A7Y0L8U6</accession>
<organism evidence="4 5">
    <name type="scientific">Thalassotalea algicola</name>
    <dbReference type="NCBI Taxonomy" id="2716224"/>
    <lineage>
        <taxon>Bacteria</taxon>
        <taxon>Pseudomonadati</taxon>
        <taxon>Pseudomonadota</taxon>
        <taxon>Gammaproteobacteria</taxon>
        <taxon>Alteromonadales</taxon>
        <taxon>Colwelliaceae</taxon>
        <taxon>Thalassotalea</taxon>
    </lineage>
</organism>
<evidence type="ECO:0000313" key="5">
    <source>
        <dbReference type="Proteomes" id="UP000568664"/>
    </source>
</evidence>
<keyword evidence="3" id="KW-0812">Transmembrane</keyword>
<dbReference type="Proteomes" id="UP000568664">
    <property type="component" value="Unassembled WGS sequence"/>
</dbReference>
<gene>
    <name evidence="4" type="ORF">HII17_00815</name>
</gene>
<dbReference type="Gene3D" id="2.40.30.170">
    <property type="match status" value="1"/>
</dbReference>
<dbReference type="InterPro" id="IPR006143">
    <property type="entry name" value="RND_pump_MFP"/>
</dbReference>
<dbReference type="PANTHER" id="PTHR30469:SF12">
    <property type="entry name" value="MULTIDRUG RESISTANCE PROTEIN MDTA"/>
    <property type="match status" value="1"/>
</dbReference>
<comment type="caution">
    <text evidence="4">The sequence shown here is derived from an EMBL/GenBank/DDBJ whole genome shotgun (WGS) entry which is preliminary data.</text>
</comment>
<protein>
    <submittedName>
        <fullName evidence="4">Efflux RND transporter periplasmic adaptor subunit</fullName>
    </submittedName>
</protein>
<keyword evidence="5" id="KW-1185">Reference proteome</keyword>
<dbReference type="RefSeq" id="WP_169073433.1">
    <property type="nucleotide sequence ID" value="NZ_JABBXH010000001.1"/>
</dbReference>
<dbReference type="EMBL" id="JABBXH010000001">
    <property type="protein sequence ID" value="NMP30088.1"/>
    <property type="molecule type" value="Genomic_DNA"/>
</dbReference>
<dbReference type="SUPFAM" id="SSF111369">
    <property type="entry name" value="HlyD-like secretion proteins"/>
    <property type="match status" value="1"/>
</dbReference>
<dbReference type="AlphaFoldDB" id="A0A7Y0L8U6"/>
<proteinExistence type="inferred from homology"/>
<dbReference type="GO" id="GO:0015562">
    <property type="term" value="F:efflux transmembrane transporter activity"/>
    <property type="evidence" value="ECO:0007669"/>
    <property type="project" value="TreeGrafter"/>
</dbReference>
<keyword evidence="2" id="KW-0175">Coiled coil</keyword>
<sequence length="423" mass="46388">MSESNSPTQKTKRMVPLRYVLTPIAIIFLAIFVLIIAGALAPKPAKKPVTVRAPLVDVVSLSPTDVQFSISSQGSVMPRTATNLVSEVSGMVMSVSEKYVVGGFFKKGEELLQIDDITYQVAVLQAQSRLGAMESELVTAKARAKQAEDEWLLTGKPLSEAPILALKIPQLQKAEADLIAAQADLKEAQTKLARTSIVAPYDAMLKAKNVDVGQYVTIGTSLAETFAVDYAEVRLPIKQRDVAFLNLPKINQTIEKLSNVELFYQLEGQKFTWSSKISRYEGVVDTASRVHYIVAQLVDPYNVVEDDGNQNEIRIGTFVNANIGGKEISGITAIPRGAVHGANTLYLIDEEYKLHITDVDVLRSDIDYVYTQQAIDNDKRLILTNLETPVAGMTLRVNGEVEIEQETDEIVNQDEDATAGEDS</sequence>
<comment type="similarity">
    <text evidence="1">Belongs to the membrane fusion protein (MFP) (TC 8.A.1) family.</text>
</comment>
<dbReference type="Gene3D" id="1.10.287.470">
    <property type="entry name" value="Helix hairpin bin"/>
    <property type="match status" value="1"/>
</dbReference>
<dbReference type="Gene3D" id="2.40.50.100">
    <property type="match status" value="1"/>
</dbReference>
<evidence type="ECO:0000256" key="1">
    <source>
        <dbReference type="ARBA" id="ARBA00009477"/>
    </source>
</evidence>
<dbReference type="NCBIfam" id="TIGR01730">
    <property type="entry name" value="RND_mfp"/>
    <property type="match status" value="1"/>
</dbReference>
<evidence type="ECO:0000313" key="4">
    <source>
        <dbReference type="EMBL" id="NMP30088.1"/>
    </source>
</evidence>